<dbReference type="OrthoDB" id="128953at2759"/>
<organism evidence="1 2">
    <name type="scientific">Phytophthora boehmeriae</name>
    <dbReference type="NCBI Taxonomy" id="109152"/>
    <lineage>
        <taxon>Eukaryota</taxon>
        <taxon>Sar</taxon>
        <taxon>Stramenopiles</taxon>
        <taxon>Oomycota</taxon>
        <taxon>Peronosporomycetes</taxon>
        <taxon>Peronosporales</taxon>
        <taxon>Peronosporaceae</taxon>
        <taxon>Phytophthora</taxon>
    </lineage>
</organism>
<dbReference type="AlphaFoldDB" id="A0A8T1WMD8"/>
<accession>A0A8T1WMD8</accession>
<reference evidence="1" key="1">
    <citation type="submission" date="2021-02" db="EMBL/GenBank/DDBJ databases">
        <authorList>
            <person name="Palmer J.M."/>
        </authorList>
    </citation>
    <scope>NUCLEOTIDE SEQUENCE</scope>
    <source>
        <strain evidence="1">SCRP23</strain>
    </source>
</reference>
<evidence type="ECO:0008006" key="3">
    <source>
        <dbReference type="Google" id="ProtNLM"/>
    </source>
</evidence>
<sequence length="213" mass="23928">MRVTLEITTRQLQDEVKMLELRRHDVVSKSNCWSVVVEYFRMFRYGFRSPSDELYGFVLSSLRLTMAPDVTDGEICGVDALVGNWKLFSLSFDGVQFELERMERCGAGSLIAITTTTVTISSNSLESLFPHLVSNMTSDTDGAVLATKLLGQRFVMRGSVRFDWDDIHKQVASMQTQADLLTPVLRLLGNLQDVSRVFEGAFVTPDCRLTAAR</sequence>
<proteinExistence type="predicted"/>
<evidence type="ECO:0000313" key="1">
    <source>
        <dbReference type="EMBL" id="KAG7394525.1"/>
    </source>
</evidence>
<comment type="caution">
    <text evidence="1">The sequence shown here is derived from an EMBL/GenBank/DDBJ whole genome shotgun (WGS) entry which is preliminary data.</text>
</comment>
<gene>
    <name evidence="1" type="ORF">PHYBOEH_005050</name>
</gene>
<keyword evidence="2" id="KW-1185">Reference proteome</keyword>
<name>A0A8T1WMD8_9STRA</name>
<evidence type="ECO:0000313" key="2">
    <source>
        <dbReference type="Proteomes" id="UP000693981"/>
    </source>
</evidence>
<protein>
    <recommendedName>
        <fullName evidence="3">Bzip transcription factor</fullName>
    </recommendedName>
</protein>
<dbReference type="EMBL" id="JAGDFL010000267">
    <property type="protein sequence ID" value="KAG7394525.1"/>
    <property type="molecule type" value="Genomic_DNA"/>
</dbReference>
<dbReference type="Proteomes" id="UP000693981">
    <property type="component" value="Unassembled WGS sequence"/>
</dbReference>